<accession>A0A1L7WSE7</accession>
<dbReference type="EMBL" id="FJOG01000007">
    <property type="protein sequence ID" value="CZR55700.1"/>
    <property type="molecule type" value="Genomic_DNA"/>
</dbReference>
<evidence type="ECO:0000313" key="1">
    <source>
        <dbReference type="EMBL" id="CZR55700.1"/>
    </source>
</evidence>
<sequence length="270" mass="32384">MDKLLPPYFHEDYEGFSTKKLNYWIQTARAQPEQYRKHLLFRWNCLNNNYFFDEFFYFTYRERIWEQEWKGPPYISTRDLFGFLQKDEGKERICNAVITVMALQQRELPEIEQHLKYMRGKVESIESWILSISPPWNPHFAVCQFLTESDTPSIREFARGFEDSWFDHWDKPLKIWALAEIYHKVFPENYLAWCMGLAITSEDYKFLAYLLVKTYGEGDKAISDLEAGYKFLNSMPLEIAISAWKEMFVEPEQRINYTDSLLDRVIDTEG</sequence>
<evidence type="ECO:0000313" key="2">
    <source>
        <dbReference type="Proteomes" id="UP000184330"/>
    </source>
</evidence>
<name>A0A1L7WSE7_9HELO</name>
<dbReference type="AlphaFoldDB" id="A0A1L7WSE7"/>
<proteinExistence type="predicted"/>
<protein>
    <submittedName>
        <fullName evidence="1">Uncharacterized protein</fullName>
    </submittedName>
</protein>
<gene>
    <name evidence="1" type="ORF">PAC_05588</name>
</gene>
<organism evidence="1 2">
    <name type="scientific">Phialocephala subalpina</name>
    <dbReference type="NCBI Taxonomy" id="576137"/>
    <lineage>
        <taxon>Eukaryota</taxon>
        <taxon>Fungi</taxon>
        <taxon>Dikarya</taxon>
        <taxon>Ascomycota</taxon>
        <taxon>Pezizomycotina</taxon>
        <taxon>Leotiomycetes</taxon>
        <taxon>Helotiales</taxon>
        <taxon>Mollisiaceae</taxon>
        <taxon>Phialocephala</taxon>
        <taxon>Phialocephala fortinii species complex</taxon>
    </lineage>
</organism>
<keyword evidence="2" id="KW-1185">Reference proteome</keyword>
<dbReference type="Proteomes" id="UP000184330">
    <property type="component" value="Unassembled WGS sequence"/>
</dbReference>
<reference evidence="1 2" key="1">
    <citation type="submission" date="2016-03" db="EMBL/GenBank/DDBJ databases">
        <authorList>
            <person name="Ploux O."/>
        </authorList>
    </citation>
    <scope>NUCLEOTIDE SEQUENCE [LARGE SCALE GENOMIC DNA]</scope>
    <source>
        <strain evidence="1 2">UAMH 11012</strain>
    </source>
</reference>